<protein>
    <recommendedName>
        <fullName evidence="3">Serpin domain-containing protein</fullName>
    </recommendedName>
</protein>
<evidence type="ECO:0000256" key="2">
    <source>
        <dbReference type="SAM" id="SignalP"/>
    </source>
</evidence>
<dbReference type="InterPro" id="IPR023796">
    <property type="entry name" value="Serpin_dom"/>
</dbReference>
<dbReference type="InterPro" id="IPR042178">
    <property type="entry name" value="Serpin_sf_1"/>
</dbReference>
<keyword evidence="5" id="KW-1185">Reference proteome</keyword>
<dbReference type="Gene3D" id="2.30.39.10">
    <property type="entry name" value="Alpha-1-antitrypsin, domain 1"/>
    <property type="match status" value="1"/>
</dbReference>
<dbReference type="EMBL" id="LR586016">
    <property type="protein sequence ID" value="VIP04044.1"/>
    <property type="molecule type" value="Genomic_DNA"/>
</dbReference>
<name>A0A6C2YRS7_9BACT</name>
<dbReference type="Gene3D" id="3.30.497.10">
    <property type="entry name" value="Antithrombin, subunit I, domain 2"/>
    <property type="match status" value="1"/>
</dbReference>
<dbReference type="KEGG" id="tim:GMBLW1_51490"/>
<evidence type="ECO:0000313" key="5">
    <source>
        <dbReference type="Proteomes" id="UP000464378"/>
    </source>
</evidence>
<evidence type="ECO:0000259" key="3">
    <source>
        <dbReference type="SMART" id="SM00093"/>
    </source>
</evidence>
<accession>A0A6C2YRS7</accession>
<dbReference type="EMBL" id="LR593887">
    <property type="protein sequence ID" value="VTS05455.1"/>
    <property type="molecule type" value="Genomic_DNA"/>
</dbReference>
<comment type="similarity">
    <text evidence="1">Belongs to the serpin family.</text>
</comment>
<dbReference type="InterPro" id="IPR036186">
    <property type="entry name" value="Serpin_sf"/>
</dbReference>
<sequence>MNRRKFLLGSGLAVLAGRLAMNASANDSAPATGAIVEANNRFALAMYQQLAKSTAATENIWFSPLSIEAALAMPYVGARGKTAQEMAKVLGFTDNGEQTAGLVAELSKQLRTVSPKFVGEFRLANAIWHQQNRMVVPAFAQVMNRHFEAGLRGIDFTASEAARKQINDWVSEQTKKQIPDLMPEGSITQDTTMVLANALYFKGNWKTPFDPKQTQNAEFRRGADLVKSVPMMSQSGRFPFAWMADCAIAELPYDHSEFRMRIILPHEDQTLAKIEAKLDGHALWKPMLRPTKIDVGLPRFTMKTKAQLNDALKALGMPTAFSDTADFSGIGSGFDTISEVQHAATLAVDEVGTVATAATGIGITALSLPPQLVVNRPAMLMITHQATGAIVFLGRLANPEVGK</sequence>
<reference evidence="4" key="1">
    <citation type="submission" date="2019-04" db="EMBL/GenBank/DDBJ databases">
        <authorList>
            <consortium name="Science for Life Laboratories"/>
        </authorList>
    </citation>
    <scope>NUCLEOTIDE SEQUENCE</scope>
    <source>
        <strain evidence="4">MBLW1</strain>
    </source>
</reference>
<dbReference type="GO" id="GO:0005615">
    <property type="term" value="C:extracellular space"/>
    <property type="evidence" value="ECO:0007669"/>
    <property type="project" value="InterPro"/>
</dbReference>
<evidence type="ECO:0000256" key="1">
    <source>
        <dbReference type="RuleBase" id="RU000411"/>
    </source>
</evidence>
<dbReference type="RefSeq" id="WP_162659176.1">
    <property type="nucleotide sequence ID" value="NZ_LR593887.1"/>
</dbReference>
<dbReference type="AlphaFoldDB" id="A0A6C2YRS7"/>
<dbReference type="GO" id="GO:0004867">
    <property type="term" value="F:serine-type endopeptidase inhibitor activity"/>
    <property type="evidence" value="ECO:0007669"/>
    <property type="project" value="InterPro"/>
</dbReference>
<dbReference type="CDD" id="cd19590">
    <property type="entry name" value="serpin_thermopin-like"/>
    <property type="match status" value="1"/>
</dbReference>
<dbReference type="InterPro" id="IPR042185">
    <property type="entry name" value="Serpin_sf_2"/>
</dbReference>
<dbReference type="InterPro" id="IPR000215">
    <property type="entry name" value="Serpin_fam"/>
</dbReference>
<organism evidence="4">
    <name type="scientific">Tuwongella immobilis</name>
    <dbReference type="NCBI Taxonomy" id="692036"/>
    <lineage>
        <taxon>Bacteria</taxon>
        <taxon>Pseudomonadati</taxon>
        <taxon>Planctomycetota</taxon>
        <taxon>Planctomycetia</taxon>
        <taxon>Gemmatales</taxon>
        <taxon>Gemmataceae</taxon>
        <taxon>Tuwongella</taxon>
    </lineage>
</organism>
<proteinExistence type="inferred from homology"/>
<feature type="signal peptide" evidence="2">
    <location>
        <begin position="1"/>
        <end position="25"/>
    </location>
</feature>
<dbReference type="PANTHER" id="PTHR11461">
    <property type="entry name" value="SERINE PROTEASE INHIBITOR, SERPIN"/>
    <property type="match status" value="1"/>
</dbReference>
<dbReference type="Pfam" id="PF00079">
    <property type="entry name" value="Serpin"/>
    <property type="match status" value="1"/>
</dbReference>
<feature type="chain" id="PRO_5033534989" description="Serpin domain-containing protein" evidence="2">
    <location>
        <begin position="26"/>
        <end position="403"/>
    </location>
</feature>
<dbReference type="InParanoid" id="A0A6C2YRS7"/>
<dbReference type="Proteomes" id="UP000464378">
    <property type="component" value="Chromosome"/>
</dbReference>
<feature type="domain" description="Serpin" evidence="3">
    <location>
        <begin position="44"/>
        <end position="399"/>
    </location>
</feature>
<dbReference type="SMART" id="SM00093">
    <property type="entry name" value="SERPIN"/>
    <property type="match status" value="1"/>
</dbReference>
<dbReference type="SUPFAM" id="SSF56574">
    <property type="entry name" value="Serpins"/>
    <property type="match status" value="1"/>
</dbReference>
<gene>
    <name evidence="4" type="ORF">GMBLW1_51490</name>
</gene>
<dbReference type="PANTHER" id="PTHR11461:SF211">
    <property type="entry name" value="GH10112P-RELATED"/>
    <property type="match status" value="1"/>
</dbReference>
<evidence type="ECO:0000313" key="4">
    <source>
        <dbReference type="EMBL" id="VIP04044.1"/>
    </source>
</evidence>
<keyword evidence="2" id="KW-0732">Signal</keyword>